<dbReference type="AlphaFoldDB" id="A0A316V655"/>
<protein>
    <submittedName>
        <fullName evidence="2">Uncharacterized protein</fullName>
    </submittedName>
</protein>
<accession>A0A316V655</accession>
<keyword evidence="1" id="KW-0732">Signal</keyword>
<feature type="signal peptide" evidence="1">
    <location>
        <begin position="1"/>
        <end position="18"/>
    </location>
</feature>
<evidence type="ECO:0000313" key="3">
    <source>
        <dbReference type="Proteomes" id="UP000245771"/>
    </source>
</evidence>
<dbReference type="InterPro" id="IPR035992">
    <property type="entry name" value="Ricin_B-like_lectins"/>
</dbReference>
<dbReference type="InParanoid" id="A0A316V655"/>
<evidence type="ECO:0000256" key="1">
    <source>
        <dbReference type="SAM" id="SignalP"/>
    </source>
</evidence>
<dbReference type="Proteomes" id="UP000245771">
    <property type="component" value="Unassembled WGS sequence"/>
</dbReference>
<dbReference type="EMBL" id="KZ819605">
    <property type="protein sequence ID" value="PWN32734.1"/>
    <property type="molecule type" value="Genomic_DNA"/>
</dbReference>
<proteinExistence type="predicted"/>
<evidence type="ECO:0000313" key="2">
    <source>
        <dbReference type="EMBL" id="PWN32734.1"/>
    </source>
</evidence>
<dbReference type="RefSeq" id="XP_025353036.1">
    <property type="nucleotide sequence ID" value="XM_025501893.1"/>
</dbReference>
<reference evidence="2 3" key="1">
    <citation type="journal article" date="2018" name="Mol. Biol. Evol.">
        <title>Broad Genomic Sampling Reveals a Smut Pathogenic Ancestry of the Fungal Clade Ustilaginomycotina.</title>
        <authorList>
            <person name="Kijpornyongpan T."/>
            <person name="Mondo S.J."/>
            <person name="Barry K."/>
            <person name="Sandor L."/>
            <person name="Lee J."/>
            <person name="Lipzen A."/>
            <person name="Pangilinan J."/>
            <person name="LaButti K."/>
            <person name="Hainaut M."/>
            <person name="Henrissat B."/>
            <person name="Grigoriev I.V."/>
            <person name="Spatafora J.W."/>
            <person name="Aime M.C."/>
        </authorList>
    </citation>
    <scope>NUCLEOTIDE SEQUENCE [LARGE SCALE GENOMIC DNA]</scope>
    <source>
        <strain evidence="2 3">MCA 3882</strain>
    </source>
</reference>
<name>A0A316V655_9BASI</name>
<gene>
    <name evidence="2" type="ORF">FA14DRAFT_191809</name>
</gene>
<keyword evidence="3" id="KW-1185">Reference proteome</keyword>
<dbReference type="GeneID" id="37023674"/>
<dbReference type="SUPFAM" id="SSF50370">
    <property type="entry name" value="Ricin B-like lectins"/>
    <property type="match status" value="1"/>
</dbReference>
<feature type="chain" id="PRO_5016438205" evidence="1">
    <location>
        <begin position="19"/>
        <end position="293"/>
    </location>
</feature>
<organism evidence="2 3">
    <name type="scientific">Meira miltonrushii</name>
    <dbReference type="NCBI Taxonomy" id="1280837"/>
    <lineage>
        <taxon>Eukaryota</taxon>
        <taxon>Fungi</taxon>
        <taxon>Dikarya</taxon>
        <taxon>Basidiomycota</taxon>
        <taxon>Ustilaginomycotina</taxon>
        <taxon>Exobasidiomycetes</taxon>
        <taxon>Exobasidiales</taxon>
        <taxon>Brachybasidiaceae</taxon>
        <taxon>Meira</taxon>
    </lineage>
</organism>
<sequence>MFFKSILSLLCIAQAVYSSPITARDSTGTVSCDNSYHYGALSLTQAPYGGLSWPVTFGTTSSGGGEENVQVAVTNDAQQVDIYYQQCNSTYLGFQDGQNNYPGYIKIFNSHNSSQCLQRVPVRNNQILMTDCSNVDDINQQDQFWNYYQPYGLVYPVSVTEKRETSLAISLSGGTNGNLMATLQNDQGLKYDEQYYPGLNPIKIYNSHNISQCLQRVPSRNNQIIMTECSDVDDTDQQNQFWGQYLPYGFVVPISVTDEQESDLSIVLSGGTSGDLLAAPGNDDHSVLALKVY</sequence>
<dbReference type="PROSITE" id="PS50231">
    <property type="entry name" value="RICIN_B_LECTIN"/>
    <property type="match status" value="1"/>
</dbReference>